<feature type="region of interest" description="Disordered" evidence="2">
    <location>
        <begin position="430"/>
        <end position="497"/>
    </location>
</feature>
<reference evidence="5" key="3">
    <citation type="submission" date="2025-04" db="UniProtKB">
        <authorList>
            <consortium name="RefSeq"/>
        </authorList>
    </citation>
    <scope>IDENTIFICATION</scope>
    <source>
        <strain evidence="5">CBS 781.70</strain>
    </source>
</reference>
<reference evidence="3 5" key="1">
    <citation type="submission" date="2020-01" db="EMBL/GenBank/DDBJ databases">
        <authorList>
            <consortium name="DOE Joint Genome Institute"/>
            <person name="Haridas S."/>
            <person name="Albert R."/>
            <person name="Binder M."/>
            <person name="Bloem J."/>
            <person name="Labutti K."/>
            <person name="Salamov A."/>
            <person name="Andreopoulos B."/>
            <person name="Baker S.E."/>
            <person name="Barry K."/>
            <person name="Bills G."/>
            <person name="Bluhm B.H."/>
            <person name="Cannon C."/>
            <person name="Castanera R."/>
            <person name="Culley D.E."/>
            <person name="Daum C."/>
            <person name="Ezra D."/>
            <person name="Gonzalez J.B."/>
            <person name="Henrissat B."/>
            <person name="Kuo A."/>
            <person name="Liang C."/>
            <person name="Lipzen A."/>
            <person name="Lutzoni F."/>
            <person name="Magnuson J."/>
            <person name="Mondo S."/>
            <person name="Nolan M."/>
            <person name="Ohm R."/>
            <person name="Pangilinan J."/>
            <person name="Park H.-J."/>
            <person name="Ramirez L."/>
            <person name="Alfaro M."/>
            <person name="Sun H."/>
            <person name="Tritt A."/>
            <person name="Yoshinaga Y."/>
            <person name="Zwiers L.-H."/>
            <person name="Turgeon B.G."/>
            <person name="Goodwin S.B."/>
            <person name="Spatafora J.W."/>
            <person name="Crous P.W."/>
            <person name="Grigoriev I.V."/>
        </authorList>
    </citation>
    <scope>NUCLEOTIDE SEQUENCE</scope>
    <source>
        <strain evidence="3 5">CBS 781.70</strain>
    </source>
</reference>
<gene>
    <name evidence="3 5" type="ORF">P152DRAFT_426520</name>
</gene>
<feature type="compositionally biased region" description="Polar residues" evidence="2">
    <location>
        <begin position="111"/>
        <end position="126"/>
    </location>
</feature>
<protein>
    <recommendedName>
        <fullName evidence="6">Autophagy-related protein 28</fullName>
    </recommendedName>
</protein>
<feature type="compositionally biased region" description="Acidic residues" evidence="2">
    <location>
        <begin position="473"/>
        <end position="484"/>
    </location>
</feature>
<keyword evidence="1" id="KW-0175">Coiled coil</keyword>
<keyword evidence="4" id="KW-1185">Reference proteome</keyword>
<dbReference type="AlphaFoldDB" id="A0A6G1GG29"/>
<feature type="coiled-coil region" evidence="1">
    <location>
        <begin position="210"/>
        <end position="272"/>
    </location>
</feature>
<organism evidence="3">
    <name type="scientific">Eremomyces bilateralis CBS 781.70</name>
    <dbReference type="NCBI Taxonomy" id="1392243"/>
    <lineage>
        <taxon>Eukaryota</taxon>
        <taxon>Fungi</taxon>
        <taxon>Dikarya</taxon>
        <taxon>Ascomycota</taxon>
        <taxon>Pezizomycotina</taxon>
        <taxon>Dothideomycetes</taxon>
        <taxon>Dothideomycetes incertae sedis</taxon>
        <taxon>Eremomycetales</taxon>
        <taxon>Eremomycetaceae</taxon>
        <taxon>Eremomyces</taxon>
    </lineage>
</organism>
<evidence type="ECO:0000313" key="4">
    <source>
        <dbReference type="Proteomes" id="UP000504638"/>
    </source>
</evidence>
<evidence type="ECO:0000256" key="1">
    <source>
        <dbReference type="SAM" id="Coils"/>
    </source>
</evidence>
<feature type="region of interest" description="Disordered" evidence="2">
    <location>
        <begin position="110"/>
        <end position="146"/>
    </location>
</feature>
<evidence type="ECO:0000313" key="5">
    <source>
        <dbReference type="RefSeq" id="XP_033538659.1"/>
    </source>
</evidence>
<dbReference type="Proteomes" id="UP000504638">
    <property type="component" value="Unplaced"/>
</dbReference>
<reference evidence="5" key="2">
    <citation type="submission" date="2020-04" db="EMBL/GenBank/DDBJ databases">
        <authorList>
            <consortium name="NCBI Genome Project"/>
        </authorList>
    </citation>
    <scope>NUCLEOTIDE SEQUENCE</scope>
    <source>
        <strain evidence="5">CBS 781.70</strain>
    </source>
</reference>
<dbReference type="EMBL" id="ML975149">
    <property type="protein sequence ID" value="KAF1817028.1"/>
    <property type="molecule type" value="Genomic_DNA"/>
</dbReference>
<feature type="compositionally biased region" description="Polar residues" evidence="2">
    <location>
        <begin position="449"/>
        <end position="468"/>
    </location>
</feature>
<evidence type="ECO:0000256" key="2">
    <source>
        <dbReference type="SAM" id="MobiDB-lite"/>
    </source>
</evidence>
<evidence type="ECO:0008006" key="6">
    <source>
        <dbReference type="Google" id="ProtNLM"/>
    </source>
</evidence>
<dbReference type="RefSeq" id="XP_033538659.1">
    <property type="nucleotide sequence ID" value="XM_033677271.1"/>
</dbReference>
<dbReference type="GeneID" id="54417841"/>
<proteinExistence type="predicted"/>
<dbReference type="OrthoDB" id="5342758at2759"/>
<name>A0A6G1GG29_9PEZI</name>
<feature type="region of interest" description="Disordered" evidence="2">
    <location>
        <begin position="18"/>
        <end position="38"/>
    </location>
</feature>
<sequence length="497" mass="55976">MSAFRSWLPPSGVHRATHELPLYHSPPTSPPPGQAAESIHASTLRLQHARETPTELLALERKATELQERLQHLVDAQSEALLAVNGPQGATDPELDPELGDFPDYLDDADNSSLTGTAWSTPSSRSPAGRGHRLPPHVSGKPKSLHSTRHNIYKTMLRLSRLKSREHELLTPQLSSHTANLHRIDTWDRQKSRIARAASELQFSPDGRRAQELGEEVDRVDQEIEELQTRLNQLKSQRDRLDDEHQKLLNRLEAQQAKFRREEQNVEAEVRDFVGRAPENLGDGAKAIWNIKPERRTLEMAKDYWEWRLEGSERRVKAAEREEDALKDGAQIWRQVVERVNEFERSLRESLQAIAASTKPGANMESVSKTSRSIQNAMDEVASYLEEQHEVSIQKGWNLLITCIGAELEAFRQAQDVLGQTLQTLQQTELSELPSSPFGKGLRRRSKRMSQPVSDASTATVISPSKQVVISPLDDDSEDADPDPDLLISHLDTDPES</sequence>
<accession>A0A6G1GG29</accession>
<evidence type="ECO:0000313" key="3">
    <source>
        <dbReference type="EMBL" id="KAF1817028.1"/>
    </source>
</evidence>